<comment type="caution">
    <text evidence="1">The sequence shown here is derived from an EMBL/GenBank/DDBJ whole genome shotgun (WGS) entry which is preliminary data.</text>
</comment>
<dbReference type="RefSeq" id="WP_058727216.1">
    <property type="nucleotide sequence ID" value="NZ_LDQC01000153.1"/>
</dbReference>
<dbReference type="EMBL" id="LDQC01000153">
    <property type="protein sequence ID" value="KTR02088.1"/>
    <property type="molecule type" value="Genomic_DNA"/>
</dbReference>
<evidence type="ECO:0008006" key="3">
    <source>
        <dbReference type="Google" id="ProtNLM"/>
    </source>
</evidence>
<feature type="non-terminal residue" evidence="1">
    <location>
        <position position="94"/>
    </location>
</feature>
<proteinExistence type="predicted"/>
<protein>
    <recommendedName>
        <fullName evidence="3">Restriction endonuclease type IV Mrr domain-containing protein</fullName>
    </recommendedName>
</protein>
<name>A0A175RF27_9MICO</name>
<dbReference type="InterPro" id="IPR056931">
    <property type="entry name" value="D14-like"/>
</dbReference>
<dbReference type="Proteomes" id="UP000078252">
    <property type="component" value="Unassembled WGS sequence"/>
</dbReference>
<reference evidence="1 2" key="1">
    <citation type="journal article" date="2016" name="Front. Microbiol.">
        <title>Genomic Resource of Rice Seed Associated Bacteria.</title>
        <authorList>
            <person name="Midha S."/>
            <person name="Bansal K."/>
            <person name="Sharma S."/>
            <person name="Kumar N."/>
            <person name="Patil P.P."/>
            <person name="Chaudhry V."/>
            <person name="Patil P.B."/>
        </authorList>
    </citation>
    <scope>NUCLEOTIDE SEQUENCE [LARGE SCALE GENOMIC DNA]</scope>
    <source>
        <strain evidence="1 2">NS184</strain>
    </source>
</reference>
<gene>
    <name evidence="1" type="ORF">NS184_16885</name>
</gene>
<evidence type="ECO:0000313" key="1">
    <source>
        <dbReference type="EMBL" id="KTR02088.1"/>
    </source>
</evidence>
<sequence>MGRSKAKGTAFERLIADHLAAALDDRIDRQVLRGNTDLGDISGVRSPFGKVVVECKNHKSMTLGTWVEEAEAERGNADALVGVVVHKRRGKGQA</sequence>
<evidence type="ECO:0000313" key="2">
    <source>
        <dbReference type="Proteomes" id="UP000078252"/>
    </source>
</evidence>
<dbReference type="OrthoDB" id="3630198at2"/>
<accession>A0A175RF27</accession>
<dbReference type="AlphaFoldDB" id="A0A175RF27"/>
<organism evidence="1 2">
    <name type="scientific">Curtobacterium luteum</name>
    <dbReference type="NCBI Taxonomy" id="33881"/>
    <lineage>
        <taxon>Bacteria</taxon>
        <taxon>Bacillati</taxon>
        <taxon>Actinomycetota</taxon>
        <taxon>Actinomycetes</taxon>
        <taxon>Micrococcales</taxon>
        <taxon>Microbacteriaceae</taxon>
        <taxon>Curtobacterium</taxon>
    </lineage>
</organism>
<dbReference type="Pfam" id="PF24608">
    <property type="entry name" value="PDDEXK_15"/>
    <property type="match status" value="1"/>
</dbReference>